<sequence>MKLIVGLGNPGAKYDGTRHNVGFDVVDAVARRLNIEIKQSKANGLYGEGRIDGEKIFLLKPQTFMNRSGESVRPFLEYYNMEVEDLLVIYDDLDLPVGKIRLRQKGSAGGHNGMKSLIAHLGTSDFKRIRVGVDRPAPGETVVQHVLGRYRPEEKDAISEAIDLSAEAAEAFTKKPFLEVMNTFN</sequence>
<comment type="catalytic activity">
    <reaction evidence="6 8 9">
        <text>an N-acyl-L-alpha-aminoacyl-tRNA + H2O = an N-acyl-L-amino acid + a tRNA + H(+)</text>
        <dbReference type="Rhea" id="RHEA:54448"/>
        <dbReference type="Rhea" id="RHEA-COMP:10123"/>
        <dbReference type="Rhea" id="RHEA-COMP:13883"/>
        <dbReference type="ChEBI" id="CHEBI:15377"/>
        <dbReference type="ChEBI" id="CHEBI:15378"/>
        <dbReference type="ChEBI" id="CHEBI:59874"/>
        <dbReference type="ChEBI" id="CHEBI:78442"/>
        <dbReference type="ChEBI" id="CHEBI:138191"/>
        <dbReference type="EC" id="3.1.1.29"/>
    </reaction>
</comment>
<dbReference type="PROSITE" id="PS01196">
    <property type="entry name" value="PEPT_TRNA_HYDROL_2"/>
    <property type="match status" value="1"/>
</dbReference>
<name>A0A0M0KCJ9_ALKHA</name>
<dbReference type="InterPro" id="IPR018171">
    <property type="entry name" value="Pept_tRNA_hydro_CS"/>
</dbReference>
<keyword evidence="4 8" id="KW-0694">RNA-binding</keyword>
<evidence type="ECO:0000256" key="5">
    <source>
        <dbReference type="ARBA" id="ARBA00038063"/>
    </source>
</evidence>
<dbReference type="NCBIfam" id="TIGR00447">
    <property type="entry name" value="pth"/>
    <property type="match status" value="1"/>
</dbReference>
<dbReference type="HAMAP" id="MF_00083">
    <property type="entry name" value="Pept_tRNA_hydro_bact"/>
    <property type="match status" value="1"/>
</dbReference>
<dbReference type="OMA" id="PNTYMNL"/>
<comment type="caution">
    <text evidence="11">The sequence shown here is derived from an EMBL/GenBank/DDBJ whole genome shotgun (WGS) entry which is preliminary data.</text>
</comment>
<evidence type="ECO:0000256" key="1">
    <source>
        <dbReference type="ARBA" id="ARBA00013260"/>
    </source>
</evidence>
<evidence type="ECO:0000256" key="3">
    <source>
        <dbReference type="ARBA" id="ARBA00022801"/>
    </source>
</evidence>
<dbReference type="GO" id="GO:0000049">
    <property type="term" value="F:tRNA binding"/>
    <property type="evidence" value="ECO:0007669"/>
    <property type="project" value="UniProtKB-UniRule"/>
</dbReference>
<dbReference type="InterPro" id="IPR001328">
    <property type="entry name" value="Pept_tRNA_hydro"/>
</dbReference>
<evidence type="ECO:0000256" key="8">
    <source>
        <dbReference type="HAMAP-Rule" id="MF_00083"/>
    </source>
</evidence>
<dbReference type="RefSeq" id="WP_010896252.1">
    <property type="nucleotide sequence ID" value="NZ_CP040441.1"/>
</dbReference>
<evidence type="ECO:0000256" key="7">
    <source>
        <dbReference type="ARBA" id="ARBA00050038"/>
    </source>
</evidence>
<comment type="subcellular location">
    <subcellularLocation>
        <location evidence="8">Cytoplasm</location>
    </subcellularLocation>
</comment>
<comment type="function">
    <text evidence="8">Catalyzes the release of premature peptidyl moieties from peptidyl-tRNA molecules trapped in stalled 50S ribosomal subunits, and thus maintains levels of free tRNAs and 50S ribosomes.</text>
</comment>
<dbReference type="SMR" id="A0A0M0KCJ9"/>
<accession>A0A4Y7WYC9</accession>
<dbReference type="PANTHER" id="PTHR17224:SF1">
    <property type="entry name" value="PEPTIDYL-TRNA HYDROLASE"/>
    <property type="match status" value="1"/>
</dbReference>
<feature type="binding site" evidence="8">
    <location>
        <position position="66"/>
    </location>
    <ligand>
        <name>tRNA</name>
        <dbReference type="ChEBI" id="CHEBI:17843"/>
    </ligand>
</feature>
<keyword evidence="3 8" id="KW-0378">Hydrolase</keyword>
<keyword evidence="8" id="KW-0963">Cytoplasm</keyword>
<dbReference type="GO" id="GO:0006515">
    <property type="term" value="P:protein quality control for misfolded or incompletely synthesized proteins"/>
    <property type="evidence" value="ECO:0007669"/>
    <property type="project" value="UniProtKB-UniRule"/>
</dbReference>
<dbReference type="FunFam" id="3.40.50.1470:FF:000001">
    <property type="entry name" value="Peptidyl-tRNA hydrolase"/>
    <property type="match status" value="1"/>
</dbReference>
<accession>A0A0M0KCJ9</accession>
<proteinExistence type="inferred from homology"/>
<evidence type="ECO:0000256" key="9">
    <source>
        <dbReference type="RuleBase" id="RU000673"/>
    </source>
</evidence>
<dbReference type="Gene3D" id="3.40.50.1470">
    <property type="entry name" value="Peptidyl-tRNA hydrolase"/>
    <property type="match status" value="1"/>
</dbReference>
<dbReference type="PROSITE" id="PS01195">
    <property type="entry name" value="PEPT_TRNA_HYDROL_1"/>
    <property type="match status" value="1"/>
</dbReference>
<evidence type="ECO:0000256" key="4">
    <source>
        <dbReference type="ARBA" id="ARBA00022884"/>
    </source>
</evidence>
<feature type="binding site" evidence="8">
    <location>
        <position position="64"/>
    </location>
    <ligand>
        <name>tRNA</name>
        <dbReference type="ChEBI" id="CHEBI:17843"/>
    </ligand>
</feature>
<gene>
    <name evidence="8" type="primary">pth</name>
    <name evidence="11" type="ORF">AMD02_17730</name>
</gene>
<evidence type="ECO:0000313" key="11">
    <source>
        <dbReference type="EMBL" id="KOO36581.1"/>
    </source>
</evidence>
<dbReference type="EC" id="3.1.1.29" evidence="1 8"/>
<reference evidence="11" key="1">
    <citation type="submission" date="2015-08" db="EMBL/GenBank/DDBJ databases">
        <title>Complete DNA Sequence of Pseudomonas syringae pv. actinidiae, the Causal Agent of Kiwifruit Canker Disease.</title>
        <authorList>
            <person name="Rikkerink E.H.A."/>
            <person name="Fineran P.C."/>
        </authorList>
    </citation>
    <scope>NUCLEOTIDE SEQUENCE</scope>
    <source>
        <strain evidence="11">DSM 13666</strain>
    </source>
</reference>
<evidence type="ECO:0000256" key="2">
    <source>
        <dbReference type="ARBA" id="ARBA00022555"/>
    </source>
</evidence>
<dbReference type="SUPFAM" id="SSF53178">
    <property type="entry name" value="Peptidyl-tRNA hydrolase-like"/>
    <property type="match status" value="1"/>
</dbReference>
<dbReference type="Pfam" id="PF01195">
    <property type="entry name" value="Pept_tRNA_hydro"/>
    <property type="match status" value="1"/>
</dbReference>
<dbReference type="InterPro" id="IPR036416">
    <property type="entry name" value="Pept_tRNA_hydro_sf"/>
</dbReference>
<dbReference type="CDD" id="cd00462">
    <property type="entry name" value="PTH"/>
    <property type="match status" value="1"/>
</dbReference>
<keyword evidence="2 8" id="KW-0820">tRNA-binding</keyword>
<feature type="binding site" evidence="8">
    <location>
        <position position="14"/>
    </location>
    <ligand>
        <name>tRNA</name>
        <dbReference type="ChEBI" id="CHEBI:17843"/>
    </ligand>
</feature>
<dbReference type="PANTHER" id="PTHR17224">
    <property type="entry name" value="PEPTIDYL-TRNA HYDROLASE"/>
    <property type="match status" value="1"/>
</dbReference>
<feature type="site" description="Discriminates between blocked and unblocked aminoacyl-tRNA" evidence="8">
    <location>
        <position position="9"/>
    </location>
</feature>
<dbReference type="EMBL" id="LILD01000009">
    <property type="protein sequence ID" value="KOO36581.1"/>
    <property type="molecule type" value="Genomic_DNA"/>
</dbReference>
<comment type="similarity">
    <text evidence="5 8 10">Belongs to the PTH family.</text>
</comment>
<dbReference type="GO" id="GO:0072344">
    <property type="term" value="P:rescue of stalled ribosome"/>
    <property type="evidence" value="ECO:0007669"/>
    <property type="project" value="UniProtKB-UniRule"/>
</dbReference>
<feature type="active site" description="Proton acceptor" evidence="8">
    <location>
        <position position="19"/>
    </location>
</feature>
<dbReference type="AlphaFoldDB" id="A0A0M0KCJ9"/>
<dbReference type="GO" id="GO:0005737">
    <property type="term" value="C:cytoplasm"/>
    <property type="evidence" value="ECO:0007669"/>
    <property type="project" value="UniProtKB-SubCell"/>
</dbReference>
<organism evidence="11">
    <name type="scientific">Halalkalibacterium halodurans</name>
    <name type="common">Bacillus halodurans</name>
    <dbReference type="NCBI Taxonomy" id="86665"/>
    <lineage>
        <taxon>Bacteria</taxon>
        <taxon>Bacillati</taxon>
        <taxon>Bacillota</taxon>
        <taxon>Bacilli</taxon>
        <taxon>Bacillales</taxon>
        <taxon>Bacillaceae</taxon>
        <taxon>Halalkalibacterium (ex Joshi et al. 2022)</taxon>
    </lineage>
</organism>
<dbReference type="GeneID" id="87595591"/>
<comment type="subunit">
    <text evidence="8">Monomer.</text>
</comment>
<protein>
    <recommendedName>
        <fullName evidence="7 8">Peptidyl-tRNA hydrolase</fullName>
        <shortName evidence="8">Pth</shortName>
        <ecNumber evidence="1 8">3.1.1.29</ecNumber>
    </recommendedName>
</protein>
<dbReference type="PATRIC" id="fig|136160.3.peg.33"/>
<feature type="site" description="Stabilizes the basic form of H active site to accept a proton" evidence="8">
    <location>
        <position position="91"/>
    </location>
</feature>
<evidence type="ECO:0000256" key="6">
    <source>
        <dbReference type="ARBA" id="ARBA00048707"/>
    </source>
</evidence>
<evidence type="ECO:0000256" key="10">
    <source>
        <dbReference type="RuleBase" id="RU004320"/>
    </source>
</evidence>
<comment type="function">
    <text evidence="8">Hydrolyzes ribosome-free peptidyl-tRNAs (with 1 or more amino acids incorporated), which drop off the ribosome during protein synthesis, or as a result of ribosome stalling.</text>
</comment>
<feature type="binding site" evidence="8">
    <location>
        <position position="112"/>
    </location>
    <ligand>
        <name>tRNA</name>
        <dbReference type="ChEBI" id="CHEBI:17843"/>
    </ligand>
</feature>
<dbReference type="GO" id="GO:0004045">
    <property type="term" value="F:peptidyl-tRNA hydrolase activity"/>
    <property type="evidence" value="ECO:0007669"/>
    <property type="project" value="UniProtKB-UniRule"/>
</dbReference>